<dbReference type="InterPro" id="IPR016024">
    <property type="entry name" value="ARM-type_fold"/>
</dbReference>
<accession>A0ABR0YWC9</accession>
<evidence type="ECO:0000313" key="3">
    <source>
        <dbReference type="Proteomes" id="UP001369086"/>
    </source>
</evidence>
<dbReference type="SUPFAM" id="SSF48371">
    <property type="entry name" value="ARM repeat"/>
    <property type="match status" value="1"/>
</dbReference>
<dbReference type="InterPro" id="IPR013761">
    <property type="entry name" value="SAM/pointed_sf"/>
</dbReference>
<dbReference type="PANTHER" id="PTHR46270">
    <property type="entry name" value="ARMADILLO-TYPE FOLD-RELATED"/>
    <property type="match status" value="1"/>
</dbReference>
<gene>
    <name evidence="2" type="ORF">HHUSO_G23263</name>
</gene>
<protein>
    <recommendedName>
        <fullName evidence="1">TIR domain-containing protein</fullName>
    </recommendedName>
</protein>
<feature type="domain" description="TIR" evidence="1">
    <location>
        <begin position="134"/>
        <end position="254"/>
    </location>
</feature>
<dbReference type="InterPro" id="IPR000157">
    <property type="entry name" value="TIR_dom"/>
</dbReference>
<dbReference type="InterPro" id="IPR035897">
    <property type="entry name" value="Toll_tir_struct_dom_sf"/>
</dbReference>
<dbReference type="SUPFAM" id="SSF52200">
    <property type="entry name" value="Toll/Interleukin receptor TIR domain"/>
    <property type="match status" value="1"/>
</dbReference>
<dbReference type="Gene3D" id="1.10.150.50">
    <property type="entry name" value="Transcription Factor, Ets-1"/>
    <property type="match status" value="1"/>
</dbReference>
<dbReference type="Proteomes" id="UP001369086">
    <property type="component" value="Unassembled WGS sequence"/>
</dbReference>
<dbReference type="Gene3D" id="3.40.50.10140">
    <property type="entry name" value="Toll/interleukin-1 receptor homology (TIR) domain"/>
    <property type="match status" value="1"/>
</dbReference>
<dbReference type="Pfam" id="PF13676">
    <property type="entry name" value="TIR_2"/>
    <property type="match status" value="1"/>
</dbReference>
<proteinExistence type="predicted"/>
<comment type="caution">
    <text evidence="2">The sequence shown here is derived from an EMBL/GenBank/DDBJ whole genome shotgun (WGS) entry which is preliminary data.</text>
</comment>
<keyword evidence="3" id="KW-1185">Reference proteome</keyword>
<evidence type="ECO:0000313" key="2">
    <source>
        <dbReference type="EMBL" id="KAK6476774.1"/>
    </source>
</evidence>
<evidence type="ECO:0000259" key="1">
    <source>
        <dbReference type="Pfam" id="PF13676"/>
    </source>
</evidence>
<reference evidence="2 3" key="1">
    <citation type="submission" date="2021-05" db="EMBL/GenBank/DDBJ databases">
        <authorList>
            <person name="Zahm M."/>
            <person name="Klopp C."/>
            <person name="Cabau C."/>
            <person name="Kuhl H."/>
            <person name="Suciu R."/>
            <person name="Ciorpac M."/>
            <person name="Holostenco D."/>
            <person name="Gessner J."/>
            <person name="Wuertz S."/>
            <person name="Hohne C."/>
            <person name="Stock M."/>
            <person name="Gislard M."/>
            <person name="Lluch J."/>
            <person name="Milhes M."/>
            <person name="Lampietro C."/>
            <person name="Lopez Roques C."/>
            <person name="Donnadieu C."/>
            <person name="Du K."/>
            <person name="Schartl M."/>
            <person name="Guiguen Y."/>
        </authorList>
    </citation>
    <scope>NUCLEOTIDE SEQUENCE [LARGE SCALE GENOMIC DNA]</scope>
    <source>
        <strain evidence="2">Hh-F2</strain>
        <tissue evidence="2">Blood</tissue>
    </source>
</reference>
<dbReference type="EMBL" id="JAHFZB010000022">
    <property type="protein sequence ID" value="KAK6476774.1"/>
    <property type="molecule type" value="Genomic_DNA"/>
</dbReference>
<name>A0ABR0YWC9_HUSHU</name>
<sequence>MFSCQITAPNRRCRGYRSEEIAEGLGLIATCEKNKIKMFQAGAIPKLMLMMESGSSREKIFAIKVVWQLAFHQTTREKLKENSDLMKLLEELSKDSDSGVSNTAQGARWVIEKQAEEKSKTKRESSQPETTGHVMISYQWENQKVMLEVNKRLQSVGIKVWMDVEHMAGSTLQAMAEAVEKAYVVVICISPKYKESPNCRTEAEYSFQLRKEMIPLMMQRNYKPDGWLGAVLGTKLWVDFTQKSIFEESMNQLIKLIGGYAPLSNDAVKGPIVPSNANQQMANKSVPVVSTWTKEDVAAWLKENKLDFCLTLFAAYDGPLMHQLQQLRKEAPDFFFKSLRRDIGFSSLTEILQFIDALEKLHN</sequence>
<organism evidence="2 3">
    <name type="scientific">Huso huso</name>
    <name type="common">Beluga</name>
    <name type="synonym">Acipenser huso</name>
    <dbReference type="NCBI Taxonomy" id="61971"/>
    <lineage>
        <taxon>Eukaryota</taxon>
        <taxon>Metazoa</taxon>
        <taxon>Chordata</taxon>
        <taxon>Craniata</taxon>
        <taxon>Vertebrata</taxon>
        <taxon>Euteleostomi</taxon>
        <taxon>Actinopterygii</taxon>
        <taxon>Chondrostei</taxon>
        <taxon>Acipenseriformes</taxon>
        <taxon>Acipenseridae</taxon>
        <taxon>Huso</taxon>
    </lineage>
</organism>
<dbReference type="PANTHER" id="PTHR46270:SF2">
    <property type="entry name" value="TIR DOMAIN-CONTAINING PROTEIN"/>
    <property type="match status" value="1"/>
</dbReference>
<dbReference type="InterPro" id="IPR011989">
    <property type="entry name" value="ARM-like"/>
</dbReference>
<dbReference type="SUPFAM" id="SSF47769">
    <property type="entry name" value="SAM/Pointed domain"/>
    <property type="match status" value="1"/>
</dbReference>
<dbReference type="Gene3D" id="1.25.10.10">
    <property type="entry name" value="Leucine-rich Repeat Variant"/>
    <property type="match status" value="1"/>
</dbReference>